<dbReference type="EMBL" id="DTBJ01000020">
    <property type="protein sequence ID" value="HGM58535.1"/>
    <property type="molecule type" value="Genomic_DNA"/>
</dbReference>
<dbReference type="GO" id="GO:0004816">
    <property type="term" value="F:asparagine-tRNA ligase activity"/>
    <property type="evidence" value="ECO:0007669"/>
    <property type="project" value="TreeGrafter"/>
</dbReference>
<dbReference type="SUPFAM" id="SSF55681">
    <property type="entry name" value="Class II aaRS and biotin synthetases"/>
    <property type="match status" value="1"/>
</dbReference>
<evidence type="ECO:0000256" key="5">
    <source>
        <dbReference type="ARBA" id="ARBA00023146"/>
    </source>
</evidence>
<dbReference type="InterPro" id="IPR006195">
    <property type="entry name" value="aa-tRNA-synth_II"/>
</dbReference>
<dbReference type="Pfam" id="PF00152">
    <property type="entry name" value="tRNA-synt_2"/>
    <property type="match status" value="1"/>
</dbReference>
<keyword evidence="5" id="KW-0030">Aminoacyl-tRNA synthetase</keyword>
<dbReference type="Gene3D" id="3.30.930.10">
    <property type="entry name" value="Bira Bifunctional Protein, Domain 2"/>
    <property type="match status" value="1"/>
</dbReference>
<dbReference type="InterPro" id="IPR004364">
    <property type="entry name" value="Aa-tRNA-synt_II"/>
</dbReference>
<dbReference type="PROSITE" id="PS50862">
    <property type="entry name" value="AA_TRNA_LIGASE_II"/>
    <property type="match status" value="1"/>
</dbReference>
<comment type="caution">
    <text evidence="7">The sequence shown here is derived from an EMBL/GenBank/DDBJ whole genome shotgun (WGS) entry which is preliminary data.</text>
</comment>
<name>A0A7C4D6Z6_STAMA</name>
<evidence type="ECO:0000259" key="6">
    <source>
        <dbReference type="PROSITE" id="PS50862"/>
    </source>
</evidence>
<dbReference type="InterPro" id="IPR045864">
    <property type="entry name" value="aa-tRNA-synth_II/BPL/LPL"/>
</dbReference>
<evidence type="ECO:0000313" key="7">
    <source>
        <dbReference type="EMBL" id="HGM58535.1"/>
    </source>
</evidence>
<dbReference type="GO" id="GO:0006421">
    <property type="term" value="P:asparaginyl-tRNA aminoacylation"/>
    <property type="evidence" value="ECO:0007669"/>
    <property type="project" value="TreeGrafter"/>
</dbReference>
<dbReference type="PANTHER" id="PTHR22594:SF48">
    <property type="entry name" value="ASPARAGINYL-TRNA SYNTHETASE-RELATED PROTEIN (N-TRUNCATION)"/>
    <property type="match status" value="1"/>
</dbReference>
<reference evidence="7" key="1">
    <citation type="journal article" date="2020" name="mSystems">
        <title>Genome- and Community-Level Interaction Insights into Carbon Utilization and Element Cycling Functions of Hydrothermarchaeota in Hydrothermal Sediment.</title>
        <authorList>
            <person name="Zhou Z."/>
            <person name="Liu Y."/>
            <person name="Xu W."/>
            <person name="Pan J."/>
            <person name="Luo Z.H."/>
            <person name="Li M."/>
        </authorList>
    </citation>
    <scope>NUCLEOTIDE SEQUENCE [LARGE SCALE GENOMIC DNA]</scope>
    <source>
        <strain evidence="7">SpSt-642</strain>
    </source>
</reference>
<gene>
    <name evidence="7" type="ORF">ENU14_02965</name>
</gene>
<keyword evidence="2" id="KW-0547">Nucleotide-binding</keyword>
<dbReference type="AlphaFoldDB" id="A0A7C4D6Z6"/>
<keyword evidence="1 7" id="KW-0436">Ligase</keyword>
<protein>
    <submittedName>
        <fullName evidence="7">Aspartate--ammonia ligase</fullName>
    </submittedName>
</protein>
<evidence type="ECO:0000256" key="2">
    <source>
        <dbReference type="ARBA" id="ARBA00022741"/>
    </source>
</evidence>
<proteinExistence type="predicted"/>
<organism evidence="7">
    <name type="scientific">Staphylothermus marinus</name>
    <dbReference type="NCBI Taxonomy" id="2280"/>
    <lineage>
        <taxon>Archaea</taxon>
        <taxon>Thermoproteota</taxon>
        <taxon>Thermoprotei</taxon>
        <taxon>Desulfurococcales</taxon>
        <taxon>Desulfurococcaceae</taxon>
        <taxon>Staphylothermus</taxon>
    </lineage>
</organism>
<keyword evidence="4" id="KW-0648">Protein biosynthesis</keyword>
<dbReference type="GO" id="GO:0005524">
    <property type="term" value="F:ATP binding"/>
    <property type="evidence" value="ECO:0007669"/>
    <property type="project" value="UniProtKB-KW"/>
</dbReference>
<evidence type="ECO:0000256" key="1">
    <source>
        <dbReference type="ARBA" id="ARBA00022598"/>
    </source>
</evidence>
<sequence>MKIKGWIASKYQDYILLRNYCCFIKCYTDRDKHSELYNLPLETLIEVEGVLKNDCLKLYTYKVLFKPVNERKVDYLKTDIEPVEFARNSIWYFRNPLFKYTVIIQFHILRYVREYLVKNGFVELLPVLISPSSDPGLRGARKLKTTYYGVEYEITSSLIMYKQLSVAIFPKIFYVARNIREEPVENIETNRHLCEFTQIDIEQAHSDIDTVMKIAEKLLYFVTKKIADKYSDIITERIGLRREPVVLKPPFPRITYDEAIELASRLGFSIKWGCELSYEAEKALSNYFKTPIWITNYPTISRGFYYLPLENDPRYNQDFNLILPDGYGEVIDGGSREYRYEFLNERIRKLGESIEKYSWFLELAKQGALTPSSGWGLGLERLTMYLTGHKNIVYTTMYPKLPGLVNVI</sequence>
<feature type="domain" description="Aminoacyl-transfer RNA synthetases class-II family profile" evidence="6">
    <location>
        <begin position="171"/>
        <end position="399"/>
    </location>
</feature>
<evidence type="ECO:0000256" key="3">
    <source>
        <dbReference type="ARBA" id="ARBA00022840"/>
    </source>
</evidence>
<evidence type="ECO:0000256" key="4">
    <source>
        <dbReference type="ARBA" id="ARBA00022917"/>
    </source>
</evidence>
<dbReference type="PANTHER" id="PTHR22594">
    <property type="entry name" value="ASPARTYL/LYSYL-TRNA SYNTHETASE"/>
    <property type="match status" value="1"/>
</dbReference>
<keyword evidence="3" id="KW-0067">ATP-binding</keyword>
<accession>A0A7C4D6Z6</accession>